<dbReference type="RefSeq" id="WP_009725551.1">
    <property type="nucleotide sequence ID" value="NZ_APHR01000011.1"/>
</dbReference>
<sequence length="61" mass="7065">MMKKIISIVFATFILSACYEDTSVTLHEPGVYKGKRDTQTMPAEEREALLKQRFNQVQTDR</sequence>
<evidence type="ECO:0008006" key="3">
    <source>
        <dbReference type="Google" id="ProtNLM"/>
    </source>
</evidence>
<comment type="caution">
    <text evidence="1">The sequence shown here is derived from an EMBL/GenBank/DDBJ whole genome shotgun (WGS) entry which is preliminary data.</text>
</comment>
<accession>M7PTW7</accession>
<name>M7PTW7_9GAMM</name>
<proteinExistence type="predicted"/>
<organism evidence="1 2">
    <name type="scientific">Methylophaga lonarensis MPL</name>
    <dbReference type="NCBI Taxonomy" id="1286106"/>
    <lineage>
        <taxon>Bacteria</taxon>
        <taxon>Pseudomonadati</taxon>
        <taxon>Pseudomonadota</taxon>
        <taxon>Gammaproteobacteria</taxon>
        <taxon>Thiotrichales</taxon>
        <taxon>Piscirickettsiaceae</taxon>
        <taxon>Methylophaga</taxon>
    </lineage>
</organism>
<reference evidence="1 2" key="1">
    <citation type="journal article" date="2013" name="Genome Announc.">
        <title>Draft Genome Sequence of Methylophaga lonarensis MPLT, a Haloalkaliphilic (Non-Methane-Utilizing) Methylotroph.</title>
        <authorList>
            <person name="Shetty S.A."/>
            <person name="Marathe N.P."/>
            <person name="Munot H."/>
            <person name="Antony C.P."/>
            <person name="Dhotre D.P."/>
            <person name="Murrell J.C."/>
            <person name="Shouche Y.S."/>
        </authorList>
    </citation>
    <scope>NUCLEOTIDE SEQUENCE [LARGE SCALE GENOMIC DNA]</scope>
    <source>
        <strain evidence="1 2">MPL</strain>
    </source>
</reference>
<dbReference type="EMBL" id="APHR01000011">
    <property type="protein sequence ID" value="EMR13904.1"/>
    <property type="molecule type" value="Genomic_DNA"/>
</dbReference>
<evidence type="ECO:0000313" key="1">
    <source>
        <dbReference type="EMBL" id="EMR13904.1"/>
    </source>
</evidence>
<dbReference type="STRING" id="1286106.MPL1_02553"/>
<dbReference type="PATRIC" id="fig|1286106.3.peg.509"/>
<keyword evidence="2" id="KW-1185">Reference proteome</keyword>
<dbReference type="PROSITE" id="PS51257">
    <property type="entry name" value="PROKAR_LIPOPROTEIN"/>
    <property type="match status" value="1"/>
</dbReference>
<dbReference type="Proteomes" id="UP000012019">
    <property type="component" value="Unassembled WGS sequence"/>
</dbReference>
<gene>
    <name evidence="1" type="ORF">MPL1_02553</name>
</gene>
<protein>
    <recommendedName>
        <fullName evidence="3">Lipoprotein</fullName>
    </recommendedName>
</protein>
<dbReference type="AlphaFoldDB" id="M7PTW7"/>
<evidence type="ECO:0000313" key="2">
    <source>
        <dbReference type="Proteomes" id="UP000012019"/>
    </source>
</evidence>